<comment type="caution">
    <text evidence="1">The sequence shown here is derived from an EMBL/GenBank/DDBJ whole genome shotgun (WGS) entry which is preliminary data.</text>
</comment>
<keyword evidence="2" id="KW-1185">Reference proteome</keyword>
<dbReference type="Proteomes" id="UP001211894">
    <property type="component" value="Unassembled WGS sequence"/>
</dbReference>
<gene>
    <name evidence="1" type="ORF">PJ311_00190</name>
</gene>
<evidence type="ECO:0000313" key="1">
    <source>
        <dbReference type="EMBL" id="MDA7025026.1"/>
    </source>
</evidence>
<name>A0ABT4X0S6_9BACI</name>
<dbReference type="EMBL" id="JAQKAB010000001">
    <property type="protein sequence ID" value="MDA7025026.1"/>
    <property type="molecule type" value="Genomic_DNA"/>
</dbReference>
<reference evidence="1 2" key="1">
    <citation type="submission" date="2023-01" db="EMBL/GenBank/DDBJ databases">
        <title>Bacillus changyiensis sp. nov., isolated from a coastal deposit.</title>
        <authorList>
            <person name="Xiao G."/>
            <person name="Lai Q."/>
            <person name="Hu Z."/>
            <person name="Shao Z."/>
        </authorList>
    </citation>
    <scope>NUCLEOTIDE SEQUENCE [LARGE SCALE GENOMIC DNA]</scope>
    <source>
        <strain evidence="1 2">CLL-7-23</strain>
    </source>
</reference>
<protein>
    <submittedName>
        <fullName evidence="1">Uncharacterized protein</fullName>
    </submittedName>
</protein>
<dbReference type="RefSeq" id="WP_271338891.1">
    <property type="nucleotide sequence ID" value="NZ_JAQKAB010000001.1"/>
</dbReference>
<sequence>MYEDDGTTFIEVFNTKTLKGEVPEFQDNHRELYSSVLYEFSGENRVSIKVPEKDVQAIKQFREQCAALLKELLKDNSTLAYKLARYHKF</sequence>
<organism evidence="1 2">
    <name type="scientific">Bacillus changyiensis</name>
    <dbReference type="NCBI Taxonomy" id="3004103"/>
    <lineage>
        <taxon>Bacteria</taxon>
        <taxon>Bacillati</taxon>
        <taxon>Bacillota</taxon>
        <taxon>Bacilli</taxon>
        <taxon>Bacillales</taxon>
        <taxon>Bacillaceae</taxon>
        <taxon>Bacillus</taxon>
    </lineage>
</organism>
<proteinExistence type="predicted"/>
<evidence type="ECO:0000313" key="2">
    <source>
        <dbReference type="Proteomes" id="UP001211894"/>
    </source>
</evidence>
<accession>A0ABT4X0S6</accession>